<feature type="compositionally biased region" description="Polar residues" evidence="7">
    <location>
        <begin position="501"/>
        <end position="516"/>
    </location>
</feature>
<evidence type="ECO:0000259" key="8">
    <source>
        <dbReference type="PROSITE" id="PS50048"/>
    </source>
</evidence>
<evidence type="ECO:0000256" key="4">
    <source>
        <dbReference type="ARBA" id="ARBA00023125"/>
    </source>
</evidence>
<comment type="caution">
    <text evidence="9">The sequence shown here is derived from an EMBL/GenBank/DDBJ whole genome shotgun (WGS) entry which is preliminary data.</text>
</comment>
<keyword evidence="4" id="KW-0238">DNA-binding</keyword>
<accession>A0ABR4CP09</accession>
<keyword evidence="6" id="KW-0539">Nucleus</keyword>
<keyword evidence="2" id="KW-0862">Zinc</keyword>
<evidence type="ECO:0000256" key="6">
    <source>
        <dbReference type="ARBA" id="ARBA00023242"/>
    </source>
</evidence>
<evidence type="ECO:0000256" key="7">
    <source>
        <dbReference type="SAM" id="MobiDB-lite"/>
    </source>
</evidence>
<feature type="compositionally biased region" description="Polar residues" evidence="7">
    <location>
        <begin position="522"/>
        <end position="539"/>
    </location>
</feature>
<evidence type="ECO:0000256" key="1">
    <source>
        <dbReference type="ARBA" id="ARBA00022723"/>
    </source>
</evidence>
<keyword evidence="5" id="KW-0804">Transcription</keyword>
<dbReference type="InterPro" id="IPR021858">
    <property type="entry name" value="Fun_TF"/>
</dbReference>
<dbReference type="CDD" id="cd00067">
    <property type="entry name" value="GAL4"/>
    <property type="match status" value="1"/>
</dbReference>
<dbReference type="Pfam" id="PF11951">
    <property type="entry name" value="Fungal_trans_2"/>
    <property type="match status" value="1"/>
</dbReference>
<keyword evidence="1" id="KW-0479">Metal-binding</keyword>
<dbReference type="InterPro" id="IPR001138">
    <property type="entry name" value="Zn2Cys6_DnaBD"/>
</dbReference>
<organism evidence="9 10">
    <name type="scientific">Oculimacula yallundae</name>
    <dbReference type="NCBI Taxonomy" id="86028"/>
    <lineage>
        <taxon>Eukaryota</taxon>
        <taxon>Fungi</taxon>
        <taxon>Dikarya</taxon>
        <taxon>Ascomycota</taxon>
        <taxon>Pezizomycotina</taxon>
        <taxon>Leotiomycetes</taxon>
        <taxon>Helotiales</taxon>
        <taxon>Ploettnerulaceae</taxon>
        <taxon>Oculimacula</taxon>
    </lineage>
</organism>
<dbReference type="InterPro" id="IPR036864">
    <property type="entry name" value="Zn2-C6_fun-type_DNA-bd_sf"/>
</dbReference>
<evidence type="ECO:0000256" key="3">
    <source>
        <dbReference type="ARBA" id="ARBA00023015"/>
    </source>
</evidence>
<feature type="region of interest" description="Disordered" evidence="7">
    <location>
        <begin position="495"/>
        <end position="539"/>
    </location>
</feature>
<dbReference type="PANTHER" id="PTHR36206:SF12">
    <property type="entry name" value="ASPERCRYPTIN BIOSYNTHESIS CLUSTER-SPECIFIC TRANSCRIPTION REGULATOR ATNN-RELATED"/>
    <property type="match status" value="1"/>
</dbReference>
<keyword evidence="3" id="KW-0805">Transcription regulation</keyword>
<gene>
    <name evidence="9" type="ORF">VTL71DRAFT_12371</name>
</gene>
<evidence type="ECO:0000313" key="9">
    <source>
        <dbReference type="EMBL" id="KAL2071136.1"/>
    </source>
</evidence>
<dbReference type="Pfam" id="PF00172">
    <property type="entry name" value="Zn_clus"/>
    <property type="match status" value="1"/>
</dbReference>
<dbReference type="EMBL" id="JAZHXI010000005">
    <property type="protein sequence ID" value="KAL2071136.1"/>
    <property type="molecule type" value="Genomic_DNA"/>
</dbReference>
<dbReference type="InterPro" id="IPR052360">
    <property type="entry name" value="Transcr_Regulatory_Proteins"/>
</dbReference>
<name>A0ABR4CP09_9HELO</name>
<proteinExistence type="predicted"/>
<protein>
    <recommendedName>
        <fullName evidence="8">Zn(2)-C6 fungal-type domain-containing protein</fullName>
    </recommendedName>
</protein>
<dbReference type="Gene3D" id="4.10.240.10">
    <property type="entry name" value="Zn(2)-C6 fungal-type DNA-binding domain"/>
    <property type="match status" value="1"/>
</dbReference>
<feature type="domain" description="Zn(2)-C6 fungal-type" evidence="8">
    <location>
        <begin position="29"/>
        <end position="57"/>
    </location>
</feature>
<dbReference type="PROSITE" id="PS50048">
    <property type="entry name" value="ZN2_CY6_FUNGAL_2"/>
    <property type="match status" value="1"/>
</dbReference>
<dbReference type="PANTHER" id="PTHR36206">
    <property type="entry name" value="ASPERCRYPTIN BIOSYNTHESIS CLUSTER-SPECIFIC TRANSCRIPTION REGULATOR ATNN-RELATED"/>
    <property type="match status" value="1"/>
</dbReference>
<evidence type="ECO:0000256" key="2">
    <source>
        <dbReference type="ARBA" id="ARBA00022833"/>
    </source>
</evidence>
<evidence type="ECO:0000313" key="10">
    <source>
        <dbReference type="Proteomes" id="UP001595075"/>
    </source>
</evidence>
<dbReference type="SUPFAM" id="SSF57701">
    <property type="entry name" value="Zn2/Cys6 DNA-binding domain"/>
    <property type="match status" value="1"/>
</dbReference>
<evidence type="ECO:0000256" key="5">
    <source>
        <dbReference type="ARBA" id="ARBA00023163"/>
    </source>
</evidence>
<dbReference type="Proteomes" id="UP001595075">
    <property type="component" value="Unassembled WGS sequence"/>
</dbReference>
<feature type="compositionally biased region" description="Polar residues" evidence="7">
    <location>
        <begin position="63"/>
        <end position="79"/>
    </location>
</feature>
<keyword evidence="10" id="KW-1185">Reference proteome</keyword>
<feature type="region of interest" description="Disordered" evidence="7">
    <location>
        <begin position="58"/>
        <end position="83"/>
    </location>
</feature>
<dbReference type="SMART" id="SM00066">
    <property type="entry name" value="GAL4"/>
    <property type="match status" value="1"/>
</dbReference>
<sequence length="539" mass="59251">MSSPRRPVPKMKPKPTHRYRICGTPSRLGCLTCKIRRVKCGEEKPFCKRCTSTGRKCDGYAPQSDSNESLQKQTPSRPLSGTEDPAEQRLLYFFSTYTAPSLSGFFSNDFWERRVVGASHGEPSIRHAVIAIAAMHQEFNERRRQDGMGDTSNLQAFAFRQYTKAISSLHHLMTTCMPPLDLTLTSCILFASIDCLLGNHASAIIHLKAGLRILADIKSHKNQRGVHAEEWEKGFAPPLLALGVQTATFINPALQKERTSLWVALKRAGNLPIPSTFYSLDTARHAIDTISATIMADRTSTEVKPSLLEHRPPDPLVQGRLHNAALDAWTQAMDKFTATFATGEPPTSKMRCGASLLKVHSLVVSIVIGKPEEAEAKFDHLITLCDLLESARVNSSGALTFSTDQRILAPLFFTALRAPNPVTKRRAIELLSRAPAREGMWDAEDAIRVADGSHSDIQNIGGFVLNAILPDVIPQSEIKIWNDIASRLKSRMTWPFGESDPGTSPASMSSITSPPQSEAAYTPTSSQIDFASPPGMSNY</sequence>
<dbReference type="PROSITE" id="PS00463">
    <property type="entry name" value="ZN2_CY6_FUNGAL_1"/>
    <property type="match status" value="1"/>
</dbReference>
<reference evidence="9 10" key="1">
    <citation type="journal article" date="2024" name="Commun. Biol.">
        <title>Comparative genomic analysis of thermophilic fungi reveals convergent evolutionary adaptations and gene losses.</title>
        <authorList>
            <person name="Steindorff A.S."/>
            <person name="Aguilar-Pontes M.V."/>
            <person name="Robinson A.J."/>
            <person name="Andreopoulos B."/>
            <person name="LaButti K."/>
            <person name="Kuo A."/>
            <person name="Mondo S."/>
            <person name="Riley R."/>
            <person name="Otillar R."/>
            <person name="Haridas S."/>
            <person name="Lipzen A."/>
            <person name="Grimwood J."/>
            <person name="Schmutz J."/>
            <person name="Clum A."/>
            <person name="Reid I.D."/>
            <person name="Moisan M.C."/>
            <person name="Butler G."/>
            <person name="Nguyen T.T.M."/>
            <person name="Dewar K."/>
            <person name="Conant G."/>
            <person name="Drula E."/>
            <person name="Henrissat B."/>
            <person name="Hansel C."/>
            <person name="Singer S."/>
            <person name="Hutchinson M.I."/>
            <person name="de Vries R.P."/>
            <person name="Natvig D.O."/>
            <person name="Powell A.J."/>
            <person name="Tsang A."/>
            <person name="Grigoriev I.V."/>
        </authorList>
    </citation>
    <scope>NUCLEOTIDE SEQUENCE [LARGE SCALE GENOMIC DNA]</scope>
    <source>
        <strain evidence="9 10">CBS 494.80</strain>
    </source>
</reference>